<proteinExistence type="inferred from homology"/>
<evidence type="ECO:0000313" key="11">
    <source>
        <dbReference type="EMBL" id="KAF2495906.1"/>
    </source>
</evidence>
<keyword evidence="4" id="KW-0677">Repeat</keyword>
<sequence length="515" mass="56654">MAAPPPSIAKDLFEDMGRKVADAQGEGIDDGESKVVDEIETLCMNCHENGTTRLLLTKIPFFREVIIMSFDCPHCNFKNSEVTPAGEIQQRGCKYSFKVDRAADLNRQIVKSDTCIFRIEDIDLEIPPGRGQLSNVEGILSMVAEDLAQKQAERKELIPEVYEQIQGIIRTLEAMKTGLQFPFAITVNDPAGNSWIEPSPDDKGGKYSRHEYARTPEQNEAIGLGGGEEEAAADGDAPPTELRPEYQASQMYPHMAAAGTNNVDDDEIEENQVYSFPATCPGCTKPCATNMKMVNIPHFKQVVLMSTVCEYCGYRSNEVKTGGAVPEKGRRITISVENKADLSRDILKSGSCAVRCPELNLEMEPGTLEGRFTTIEGILTQVRDDLRNSTFDEESGGSGSDSVQKESKAKWDAFFDKISAGIRGDVKFTLILEDPLAESYVQSFTAPEPDPQMTVEDYVRTHQEEEDLGLNDIKTEGYEEGQAQEEKAKVEEAKIEEAKAKAEEAASNGMVAEGG</sequence>
<dbReference type="FunFam" id="2.20.25.420:FF:000002">
    <property type="entry name" value="Zinc finger protein ZPR1"/>
    <property type="match status" value="1"/>
</dbReference>
<feature type="domain" description="Zinc finger ZPR1-type" evidence="10">
    <location>
        <begin position="278"/>
        <end position="443"/>
    </location>
</feature>
<dbReference type="PANTHER" id="PTHR10876:SF0">
    <property type="entry name" value="ZINC FINGER PROTEIN ZPR1"/>
    <property type="match status" value="1"/>
</dbReference>
<evidence type="ECO:0000256" key="5">
    <source>
        <dbReference type="ARBA" id="ARBA00022771"/>
    </source>
</evidence>
<dbReference type="Gene3D" id="2.20.25.420">
    <property type="entry name" value="ZPR1, zinc finger domain"/>
    <property type="match status" value="2"/>
</dbReference>
<dbReference type="FunFam" id="2.60.120.1040:FF:000001">
    <property type="entry name" value="Zinc finger protein ZPR1"/>
    <property type="match status" value="1"/>
</dbReference>
<name>A0A6A6QUN3_9PEZI</name>
<dbReference type="Gene3D" id="2.60.120.1040">
    <property type="entry name" value="ZPR1, A/B domain"/>
    <property type="match status" value="2"/>
</dbReference>
<reference evidence="11" key="1">
    <citation type="journal article" date="2020" name="Stud. Mycol.">
        <title>101 Dothideomycetes genomes: a test case for predicting lifestyles and emergence of pathogens.</title>
        <authorList>
            <person name="Haridas S."/>
            <person name="Albert R."/>
            <person name="Binder M."/>
            <person name="Bloem J."/>
            <person name="Labutti K."/>
            <person name="Salamov A."/>
            <person name="Andreopoulos B."/>
            <person name="Baker S."/>
            <person name="Barry K."/>
            <person name="Bills G."/>
            <person name="Bluhm B."/>
            <person name="Cannon C."/>
            <person name="Castanera R."/>
            <person name="Culley D."/>
            <person name="Daum C."/>
            <person name="Ezra D."/>
            <person name="Gonzalez J."/>
            <person name="Henrissat B."/>
            <person name="Kuo A."/>
            <person name="Liang C."/>
            <person name="Lipzen A."/>
            <person name="Lutzoni F."/>
            <person name="Magnuson J."/>
            <person name="Mondo S."/>
            <person name="Nolan M."/>
            <person name="Ohm R."/>
            <person name="Pangilinan J."/>
            <person name="Park H.-J."/>
            <person name="Ramirez L."/>
            <person name="Alfaro M."/>
            <person name="Sun H."/>
            <person name="Tritt A."/>
            <person name="Yoshinaga Y."/>
            <person name="Zwiers L.-H."/>
            <person name="Turgeon B."/>
            <person name="Goodwin S."/>
            <person name="Spatafora J."/>
            <person name="Crous P."/>
            <person name="Grigoriev I."/>
        </authorList>
    </citation>
    <scope>NUCLEOTIDE SEQUENCE</scope>
    <source>
        <strain evidence="11">CBS 269.34</strain>
    </source>
</reference>
<dbReference type="FunFam" id="2.60.120.1040:FF:000003">
    <property type="entry name" value="Zinc finger protein zpr1"/>
    <property type="match status" value="1"/>
</dbReference>
<dbReference type="FunFam" id="2.20.25.420:FF:000001">
    <property type="entry name" value="Zinc finger protein ZPR1"/>
    <property type="match status" value="1"/>
</dbReference>
<dbReference type="Pfam" id="PF03367">
    <property type="entry name" value="Zn_ribbon_ZPR1"/>
    <property type="match status" value="2"/>
</dbReference>
<dbReference type="InterPro" id="IPR040141">
    <property type="entry name" value="ZPR1"/>
</dbReference>
<dbReference type="Pfam" id="PF22794">
    <property type="entry name" value="jr-ZPR1"/>
    <property type="match status" value="2"/>
</dbReference>
<evidence type="ECO:0000256" key="1">
    <source>
        <dbReference type="ARBA" id="ARBA00004123"/>
    </source>
</evidence>
<dbReference type="SMART" id="SM00709">
    <property type="entry name" value="Zpr1"/>
    <property type="match status" value="2"/>
</dbReference>
<accession>A0A6A6QUN3</accession>
<evidence type="ECO:0000256" key="7">
    <source>
        <dbReference type="ARBA" id="ARBA00023242"/>
    </source>
</evidence>
<comment type="similarity">
    <text evidence="2">Belongs to the ZPR1 family.</text>
</comment>
<feature type="domain" description="Zinc finger ZPR1-type" evidence="10">
    <location>
        <begin position="41"/>
        <end position="198"/>
    </location>
</feature>
<dbReference type="OrthoDB" id="308464at2759"/>
<dbReference type="PANTHER" id="PTHR10876">
    <property type="entry name" value="ZINC FINGER PROTEIN ZPR1"/>
    <property type="match status" value="1"/>
</dbReference>
<comment type="subcellular location">
    <subcellularLocation>
        <location evidence="1">Nucleus</location>
    </subcellularLocation>
</comment>
<organism evidence="11 12">
    <name type="scientific">Lophium mytilinum</name>
    <dbReference type="NCBI Taxonomy" id="390894"/>
    <lineage>
        <taxon>Eukaryota</taxon>
        <taxon>Fungi</taxon>
        <taxon>Dikarya</taxon>
        <taxon>Ascomycota</taxon>
        <taxon>Pezizomycotina</taxon>
        <taxon>Dothideomycetes</taxon>
        <taxon>Pleosporomycetidae</taxon>
        <taxon>Mytilinidiales</taxon>
        <taxon>Mytilinidiaceae</taxon>
        <taxon>Lophium</taxon>
    </lineage>
</organism>
<evidence type="ECO:0000256" key="4">
    <source>
        <dbReference type="ARBA" id="ARBA00022737"/>
    </source>
</evidence>
<dbReference type="EMBL" id="MU004188">
    <property type="protein sequence ID" value="KAF2495906.1"/>
    <property type="molecule type" value="Genomic_DNA"/>
</dbReference>
<feature type="region of interest" description="Disordered" evidence="9">
    <location>
        <begin position="467"/>
        <end position="489"/>
    </location>
</feature>
<dbReference type="GO" id="GO:0008270">
    <property type="term" value="F:zinc ion binding"/>
    <property type="evidence" value="ECO:0007669"/>
    <property type="project" value="UniProtKB-KW"/>
</dbReference>
<dbReference type="InterPro" id="IPR042452">
    <property type="entry name" value="ZPR1_Znf1/2"/>
</dbReference>
<keyword evidence="6" id="KW-0862">Zinc</keyword>
<keyword evidence="5" id="KW-0863">Zinc-finger</keyword>
<evidence type="ECO:0000256" key="2">
    <source>
        <dbReference type="ARBA" id="ARBA00008354"/>
    </source>
</evidence>
<dbReference type="Proteomes" id="UP000799750">
    <property type="component" value="Unassembled WGS sequence"/>
</dbReference>
<keyword evidence="12" id="KW-1185">Reference proteome</keyword>
<dbReference type="GO" id="GO:0005634">
    <property type="term" value="C:nucleus"/>
    <property type="evidence" value="ECO:0007669"/>
    <property type="project" value="UniProtKB-SubCell"/>
</dbReference>
<comment type="function">
    <text evidence="8">Acts as a protein folding chaperone for elongation factor 1-alpha.</text>
</comment>
<dbReference type="InterPro" id="IPR042451">
    <property type="entry name" value="ZPR1_A/B_dom"/>
</dbReference>
<keyword evidence="7" id="KW-0539">Nucleus</keyword>
<evidence type="ECO:0000256" key="3">
    <source>
        <dbReference type="ARBA" id="ARBA00022723"/>
    </source>
</evidence>
<evidence type="ECO:0000256" key="6">
    <source>
        <dbReference type="ARBA" id="ARBA00022833"/>
    </source>
</evidence>
<dbReference type="InterPro" id="IPR056180">
    <property type="entry name" value="ZPR1_jr_dom"/>
</dbReference>
<dbReference type="NCBIfam" id="TIGR00310">
    <property type="entry name" value="ZPR1_znf"/>
    <property type="match status" value="2"/>
</dbReference>
<evidence type="ECO:0000256" key="8">
    <source>
        <dbReference type="ARBA" id="ARBA00054139"/>
    </source>
</evidence>
<gene>
    <name evidence="11" type="ORF">BU16DRAFT_459604</name>
</gene>
<keyword evidence="3" id="KW-0479">Metal-binding</keyword>
<evidence type="ECO:0000259" key="10">
    <source>
        <dbReference type="SMART" id="SM00709"/>
    </source>
</evidence>
<evidence type="ECO:0000313" key="12">
    <source>
        <dbReference type="Proteomes" id="UP000799750"/>
    </source>
</evidence>
<evidence type="ECO:0000256" key="9">
    <source>
        <dbReference type="SAM" id="MobiDB-lite"/>
    </source>
</evidence>
<dbReference type="InterPro" id="IPR004457">
    <property type="entry name" value="Znf_ZPR1"/>
</dbReference>
<protein>
    <submittedName>
        <fullName evidence="11">Zf-ZPR1-domain-containing protein</fullName>
    </submittedName>
</protein>
<dbReference type="AlphaFoldDB" id="A0A6A6QUN3"/>